<dbReference type="PANTHER" id="PTHR47235">
    <property type="entry name" value="BLR6548 PROTEIN"/>
    <property type="match status" value="1"/>
</dbReference>
<keyword evidence="2" id="KW-0732">Signal</keyword>
<dbReference type="EMBL" id="LT670818">
    <property type="protein sequence ID" value="SHG51930.1"/>
    <property type="molecule type" value="Genomic_DNA"/>
</dbReference>
<comment type="similarity">
    <text evidence="1">Belongs to the leucine-binding protein family.</text>
</comment>
<evidence type="ECO:0000259" key="3">
    <source>
        <dbReference type="Pfam" id="PF13458"/>
    </source>
</evidence>
<sequence>MQTWVLKLVAIVLALTSLSAISERVRVHGVTDTEIRIGNLMPYSGNLEVFGAIGKAEAAYFEMINERGGISGRKVQFISYDDKSNPVIALELTRRLIEEDDVSLMFGSFGTPGNFAVRTYLNERQIPQLFIASGDDHLSDPSMFPWTMGWQPSFREEGRIYANYIQAFYPRSRIVALWQNDQVGREIIKGLEDGLGNVARMIRVDIAYDMADEHLDTHVSILKQSGAEILVFAGAPENAAKVLQIAAELNWHPLFIFSHMASSIATALRPAGLENAVGVMTAAFLKDANDPAWKDEQAKKDWQSFVDKYSRAGGKDDGAAVFGYAAAETLVQVLKQCGNDLSRENVMKQAAALKDYQGSVLLPGIKISTGPWNFRPIKHLRLIQFDGRTWQPIGDVLETAFSNVDR</sequence>
<evidence type="ECO:0000256" key="2">
    <source>
        <dbReference type="ARBA" id="ARBA00022729"/>
    </source>
</evidence>
<reference evidence="4 5" key="1">
    <citation type="submission" date="2016-11" db="EMBL/GenBank/DDBJ databases">
        <authorList>
            <person name="Jaros S."/>
            <person name="Januszkiewicz K."/>
            <person name="Wedrychowicz H."/>
        </authorList>
    </citation>
    <scope>NUCLEOTIDE SEQUENCE [LARGE SCALE GENOMIC DNA]</scope>
    <source>
        <strain evidence="4 5">GAS242</strain>
    </source>
</reference>
<dbReference type="CDD" id="cd06343">
    <property type="entry name" value="PBP1_ABC_ligand_binding-like"/>
    <property type="match status" value="1"/>
</dbReference>
<dbReference type="Pfam" id="PF13458">
    <property type="entry name" value="Peripla_BP_6"/>
    <property type="match status" value="1"/>
</dbReference>
<dbReference type="AlphaFoldDB" id="A0A1M5KH31"/>
<dbReference type="Proteomes" id="UP000190675">
    <property type="component" value="Chromosome I"/>
</dbReference>
<gene>
    <name evidence="4" type="ORF">SAMN05444169_2851</name>
</gene>
<dbReference type="Gene3D" id="3.40.50.2300">
    <property type="match status" value="2"/>
</dbReference>
<dbReference type="RefSeq" id="WP_079566513.1">
    <property type="nucleotide sequence ID" value="NZ_LT670818.1"/>
</dbReference>
<evidence type="ECO:0000313" key="5">
    <source>
        <dbReference type="Proteomes" id="UP000190675"/>
    </source>
</evidence>
<accession>A0A1M5KH31</accession>
<evidence type="ECO:0000256" key="1">
    <source>
        <dbReference type="ARBA" id="ARBA00010062"/>
    </source>
</evidence>
<proteinExistence type="inferred from homology"/>
<dbReference type="OrthoDB" id="9770729at2"/>
<feature type="domain" description="Leucine-binding protein" evidence="3">
    <location>
        <begin position="34"/>
        <end position="386"/>
    </location>
</feature>
<dbReference type="PANTHER" id="PTHR47235:SF1">
    <property type="entry name" value="BLR6548 PROTEIN"/>
    <property type="match status" value="1"/>
</dbReference>
<dbReference type="InterPro" id="IPR028081">
    <property type="entry name" value="Leu-bd"/>
</dbReference>
<dbReference type="SUPFAM" id="SSF53822">
    <property type="entry name" value="Periplasmic binding protein-like I"/>
    <property type="match status" value="1"/>
</dbReference>
<dbReference type="InterPro" id="IPR028082">
    <property type="entry name" value="Peripla_BP_I"/>
</dbReference>
<name>A0A1M5KH31_9BRAD</name>
<protein>
    <submittedName>
        <fullName evidence="4">ABC-type branched-chain amino acid transport system, substrate-binding protein</fullName>
    </submittedName>
</protein>
<organism evidence="4 5">
    <name type="scientific">Bradyrhizobium erythrophlei</name>
    <dbReference type="NCBI Taxonomy" id="1437360"/>
    <lineage>
        <taxon>Bacteria</taxon>
        <taxon>Pseudomonadati</taxon>
        <taxon>Pseudomonadota</taxon>
        <taxon>Alphaproteobacteria</taxon>
        <taxon>Hyphomicrobiales</taxon>
        <taxon>Nitrobacteraceae</taxon>
        <taxon>Bradyrhizobium</taxon>
    </lineage>
</organism>
<evidence type="ECO:0000313" key="4">
    <source>
        <dbReference type="EMBL" id="SHG51930.1"/>
    </source>
</evidence>